<dbReference type="CDD" id="cd00609">
    <property type="entry name" value="AAT_like"/>
    <property type="match status" value="1"/>
</dbReference>
<dbReference type="Gene3D" id="3.90.1150.10">
    <property type="entry name" value="Aspartate Aminotransferase, domain 1"/>
    <property type="match status" value="1"/>
</dbReference>
<keyword evidence="3 6" id="KW-0032">Aminotransferase</keyword>
<dbReference type="GO" id="GO:0006520">
    <property type="term" value="P:amino acid metabolic process"/>
    <property type="evidence" value="ECO:0007669"/>
    <property type="project" value="InterPro"/>
</dbReference>
<accession>A0A2W1JUU2</accession>
<evidence type="ECO:0000256" key="1">
    <source>
        <dbReference type="ARBA" id="ARBA00001933"/>
    </source>
</evidence>
<proteinExistence type="inferred from homology"/>
<dbReference type="InterPro" id="IPR015422">
    <property type="entry name" value="PyrdxlP-dep_Trfase_small"/>
</dbReference>
<dbReference type="OrthoDB" id="9802328at2"/>
<dbReference type="InterPro" id="IPR004839">
    <property type="entry name" value="Aminotransferase_I/II_large"/>
</dbReference>
<protein>
    <recommendedName>
        <fullName evidence="6">Aminotransferase</fullName>
        <ecNumber evidence="6">2.6.1.-</ecNumber>
    </recommendedName>
</protein>
<dbReference type="RefSeq" id="WP_110987274.1">
    <property type="nucleotide sequence ID" value="NZ_CAWNWM010000011.1"/>
</dbReference>
<comment type="similarity">
    <text evidence="2 6">Belongs to the class-I pyridoxal-phosphate-dependent aminotransferase family.</text>
</comment>
<comment type="cofactor">
    <cofactor evidence="1 6">
        <name>pyridoxal 5'-phosphate</name>
        <dbReference type="ChEBI" id="CHEBI:597326"/>
    </cofactor>
</comment>
<dbReference type="PROSITE" id="PS00105">
    <property type="entry name" value="AA_TRANSFER_CLASS_1"/>
    <property type="match status" value="1"/>
</dbReference>
<reference evidence="8 9" key="1">
    <citation type="journal article" date="2018" name="Sci. Rep.">
        <title>A novel species of the marine cyanobacterium Acaryochloris with a unique pigment content and lifestyle.</title>
        <authorList>
            <person name="Partensky F."/>
            <person name="Six C."/>
            <person name="Ratin M."/>
            <person name="Garczarek L."/>
            <person name="Vaulot D."/>
            <person name="Probert I."/>
            <person name="Calteau A."/>
            <person name="Gourvil P."/>
            <person name="Marie D."/>
            <person name="Grebert T."/>
            <person name="Bouchier C."/>
            <person name="Le Panse S."/>
            <person name="Gachenot M."/>
            <person name="Rodriguez F."/>
            <person name="Garrido J.L."/>
        </authorList>
    </citation>
    <scope>NUCLEOTIDE SEQUENCE [LARGE SCALE GENOMIC DNA]</scope>
    <source>
        <strain evidence="8 9">RCC1774</strain>
    </source>
</reference>
<dbReference type="PANTHER" id="PTHR46383:SF1">
    <property type="entry name" value="ASPARTATE AMINOTRANSFERASE"/>
    <property type="match status" value="1"/>
</dbReference>
<evidence type="ECO:0000259" key="7">
    <source>
        <dbReference type="Pfam" id="PF00155"/>
    </source>
</evidence>
<dbReference type="InterPro" id="IPR015424">
    <property type="entry name" value="PyrdxlP-dep_Trfase"/>
</dbReference>
<dbReference type="AlphaFoldDB" id="A0A2W1JUU2"/>
<sequence length="390" mass="42148">MQLADRVSQVSASLTLAISAKAKAMKAEGIDVLGFSAGEPDFDTPRHIREAAKLALDQGKTRYGPAAGEPALRDAIASKLNRDNQLSYTPDQIIVTNGGKQSLYNLMQVLINPGDEVIIPAPYWLSYPEMVKLAGGVPVILKTDIQSQFKITPDQLRAAVTPKTRLFIFNSPSNPTGMVYTPDEVRALAAVIVDEDLLVVTDEIYEKILYDGAEHLSIGSIGPEIFERTIVSHGFAKTYAMTGWRIGYLAGPLDLIKGVTKLQSHSTSNVCTFAQYGAISALEGSQDCVAEMLQAFTQRRQVMLELLNAIPGVFCPAPQGAFYLFPDISAFGLGSVEFCETLLESYQVAAVPGLAFDADQCIRLSYATDLASIQKGVERLSAFTAAVGKR</sequence>
<dbReference type="Gene3D" id="3.40.640.10">
    <property type="entry name" value="Type I PLP-dependent aspartate aminotransferase-like (Major domain)"/>
    <property type="match status" value="1"/>
</dbReference>
<gene>
    <name evidence="8" type="ORF">C1752_03884</name>
</gene>
<keyword evidence="5" id="KW-0663">Pyridoxal phosphate</keyword>
<dbReference type="EC" id="2.6.1.-" evidence="6"/>
<dbReference type="PANTHER" id="PTHR46383">
    <property type="entry name" value="ASPARTATE AMINOTRANSFERASE"/>
    <property type="match status" value="1"/>
</dbReference>
<evidence type="ECO:0000313" key="8">
    <source>
        <dbReference type="EMBL" id="PZD72297.1"/>
    </source>
</evidence>
<dbReference type="EMBL" id="PQWO01000011">
    <property type="protein sequence ID" value="PZD72297.1"/>
    <property type="molecule type" value="Genomic_DNA"/>
</dbReference>
<evidence type="ECO:0000313" key="9">
    <source>
        <dbReference type="Proteomes" id="UP000248857"/>
    </source>
</evidence>
<evidence type="ECO:0000256" key="3">
    <source>
        <dbReference type="ARBA" id="ARBA00022576"/>
    </source>
</evidence>
<name>A0A2W1JUU2_9CYAN</name>
<dbReference type="FunFam" id="3.40.640.10:FF:000033">
    <property type="entry name" value="Aspartate aminotransferase"/>
    <property type="match status" value="1"/>
</dbReference>
<evidence type="ECO:0000256" key="5">
    <source>
        <dbReference type="ARBA" id="ARBA00022898"/>
    </source>
</evidence>
<dbReference type="InterPro" id="IPR015421">
    <property type="entry name" value="PyrdxlP-dep_Trfase_major"/>
</dbReference>
<dbReference type="InterPro" id="IPR004838">
    <property type="entry name" value="NHTrfase_class1_PyrdxlP-BS"/>
</dbReference>
<dbReference type="Proteomes" id="UP000248857">
    <property type="component" value="Unassembled WGS sequence"/>
</dbReference>
<comment type="caution">
    <text evidence="8">The sequence shown here is derived from an EMBL/GenBank/DDBJ whole genome shotgun (WGS) entry which is preliminary data.</text>
</comment>
<feature type="domain" description="Aminotransferase class I/classII large" evidence="7">
    <location>
        <begin position="31"/>
        <end position="380"/>
    </location>
</feature>
<dbReference type="GO" id="GO:0008483">
    <property type="term" value="F:transaminase activity"/>
    <property type="evidence" value="ECO:0007669"/>
    <property type="project" value="UniProtKB-KW"/>
</dbReference>
<dbReference type="InterPro" id="IPR050596">
    <property type="entry name" value="AspAT/PAT-like"/>
</dbReference>
<keyword evidence="9" id="KW-1185">Reference proteome</keyword>
<evidence type="ECO:0000256" key="2">
    <source>
        <dbReference type="ARBA" id="ARBA00007441"/>
    </source>
</evidence>
<evidence type="ECO:0000256" key="6">
    <source>
        <dbReference type="RuleBase" id="RU000481"/>
    </source>
</evidence>
<dbReference type="GO" id="GO:0030170">
    <property type="term" value="F:pyridoxal phosphate binding"/>
    <property type="evidence" value="ECO:0007669"/>
    <property type="project" value="InterPro"/>
</dbReference>
<dbReference type="SUPFAM" id="SSF53383">
    <property type="entry name" value="PLP-dependent transferases"/>
    <property type="match status" value="1"/>
</dbReference>
<organism evidence="8 9">
    <name type="scientific">Acaryochloris thomasi RCC1774</name>
    <dbReference type="NCBI Taxonomy" id="1764569"/>
    <lineage>
        <taxon>Bacteria</taxon>
        <taxon>Bacillati</taxon>
        <taxon>Cyanobacteriota</taxon>
        <taxon>Cyanophyceae</taxon>
        <taxon>Acaryochloridales</taxon>
        <taxon>Acaryochloridaceae</taxon>
        <taxon>Acaryochloris</taxon>
        <taxon>Acaryochloris thomasi</taxon>
    </lineage>
</organism>
<dbReference type="Pfam" id="PF00155">
    <property type="entry name" value="Aminotran_1_2"/>
    <property type="match status" value="1"/>
</dbReference>
<keyword evidence="4 6" id="KW-0808">Transferase</keyword>
<evidence type="ECO:0000256" key="4">
    <source>
        <dbReference type="ARBA" id="ARBA00022679"/>
    </source>
</evidence>